<dbReference type="AlphaFoldDB" id="A0A812DQ38"/>
<reference evidence="2" key="1">
    <citation type="submission" date="2021-01" db="EMBL/GenBank/DDBJ databases">
        <authorList>
            <person name="Li R."/>
            <person name="Bekaert M."/>
        </authorList>
    </citation>
    <scope>NUCLEOTIDE SEQUENCE</scope>
    <source>
        <strain evidence="2">Farmed</strain>
    </source>
</reference>
<accession>A0A812DQ38</accession>
<name>A0A812DQ38_ACAPH</name>
<evidence type="ECO:0000313" key="2">
    <source>
        <dbReference type="EMBL" id="CAE1304436.1"/>
    </source>
</evidence>
<protein>
    <submittedName>
        <fullName evidence="2">Uncharacterized protein</fullName>
    </submittedName>
</protein>
<feature type="compositionally biased region" description="Pro residues" evidence="1">
    <location>
        <begin position="212"/>
        <end position="226"/>
    </location>
</feature>
<evidence type="ECO:0000313" key="3">
    <source>
        <dbReference type="Proteomes" id="UP000597762"/>
    </source>
</evidence>
<keyword evidence="3" id="KW-1185">Reference proteome</keyword>
<gene>
    <name evidence="2" type="ORF">SPHA_57017</name>
</gene>
<sequence>MFTGQGRAICLRHRGAILIDPEPAADAVSRPGPPTNAEGRTQAKNSRAPLLNRQGSQAGSGFTARWLRDSRRCEPSRDKDVTFAPEKFAAAASPRDCRPAPACRARGHRPCLQRTQKADRARPWHRRHSCRGAHRPAPCAAALPAGRACRCRGYRCHSRSLRPTQRYYRRSTDGIALPPIASRPRPGDITGDAACRRADRVGADQLRVGCPKTPPDPRVSAPPPPIGERQHQRATLTEALPRRERDRCSVDLTFRCAVRWHLSG</sequence>
<feature type="region of interest" description="Disordered" evidence="1">
    <location>
        <begin position="22"/>
        <end position="63"/>
    </location>
</feature>
<dbReference type="EMBL" id="CAHIKZ030003815">
    <property type="protein sequence ID" value="CAE1304436.1"/>
    <property type="molecule type" value="Genomic_DNA"/>
</dbReference>
<feature type="region of interest" description="Disordered" evidence="1">
    <location>
        <begin position="209"/>
        <end position="233"/>
    </location>
</feature>
<proteinExistence type="predicted"/>
<comment type="caution">
    <text evidence="2">The sequence shown here is derived from an EMBL/GenBank/DDBJ whole genome shotgun (WGS) entry which is preliminary data.</text>
</comment>
<organism evidence="2 3">
    <name type="scientific">Acanthosepion pharaonis</name>
    <name type="common">Pharaoh cuttlefish</name>
    <name type="synonym">Sepia pharaonis</name>
    <dbReference type="NCBI Taxonomy" id="158019"/>
    <lineage>
        <taxon>Eukaryota</taxon>
        <taxon>Metazoa</taxon>
        <taxon>Spiralia</taxon>
        <taxon>Lophotrochozoa</taxon>
        <taxon>Mollusca</taxon>
        <taxon>Cephalopoda</taxon>
        <taxon>Coleoidea</taxon>
        <taxon>Decapodiformes</taxon>
        <taxon>Sepiida</taxon>
        <taxon>Sepiina</taxon>
        <taxon>Sepiidae</taxon>
        <taxon>Acanthosepion</taxon>
    </lineage>
</organism>
<evidence type="ECO:0000256" key="1">
    <source>
        <dbReference type="SAM" id="MobiDB-lite"/>
    </source>
</evidence>
<dbReference type="Proteomes" id="UP000597762">
    <property type="component" value="Unassembled WGS sequence"/>
</dbReference>